<feature type="domain" description="HTH marR-type" evidence="1">
    <location>
        <begin position="8"/>
        <end position="142"/>
    </location>
</feature>
<dbReference type="InterPro" id="IPR000835">
    <property type="entry name" value="HTH_MarR-typ"/>
</dbReference>
<evidence type="ECO:0000259" key="1">
    <source>
        <dbReference type="PROSITE" id="PS50995"/>
    </source>
</evidence>
<dbReference type="Gene3D" id="1.10.10.10">
    <property type="entry name" value="Winged helix-like DNA-binding domain superfamily/Winged helix DNA-binding domain"/>
    <property type="match status" value="1"/>
</dbReference>
<evidence type="ECO:0000313" key="2">
    <source>
        <dbReference type="EMBL" id="GAA3599731.1"/>
    </source>
</evidence>
<dbReference type="Pfam" id="PF12802">
    <property type="entry name" value="MarR_2"/>
    <property type="match status" value="1"/>
</dbReference>
<evidence type="ECO:0000313" key="3">
    <source>
        <dbReference type="Proteomes" id="UP001501074"/>
    </source>
</evidence>
<dbReference type="EMBL" id="BAAAZO010000002">
    <property type="protein sequence ID" value="GAA3599731.1"/>
    <property type="molecule type" value="Genomic_DNA"/>
</dbReference>
<dbReference type="PANTHER" id="PTHR33164:SF43">
    <property type="entry name" value="HTH-TYPE TRANSCRIPTIONAL REPRESSOR YETL"/>
    <property type="match status" value="1"/>
</dbReference>
<comment type="caution">
    <text evidence="2">The sequence shown here is derived from an EMBL/GenBank/DDBJ whole genome shotgun (WGS) entry which is preliminary data.</text>
</comment>
<protein>
    <submittedName>
        <fullName evidence="2">MarR family winged helix-turn-helix transcriptional regulator</fullName>
    </submittedName>
</protein>
<dbReference type="SMART" id="SM00347">
    <property type="entry name" value="HTH_MARR"/>
    <property type="match status" value="1"/>
</dbReference>
<dbReference type="InterPro" id="IPR039422">
    <property type="entry name" value="MarR/SlyA-like"/>
</dbReference>
<gene>
    <name evidence="2" type="ORF">GCM10022223_14030</name>
</gene>
<dbReference type="Proteomes" id="UP001501074">
    <property type="component" value="Unassembled WGS sequence"/>
</dbReference>
<dbReference type="PANTHER" id="PTHR33164">
    <property type="entry name" value="TRANSCRIPTIONAL REGULATOR, MARR FAMILY"/>
    <property type="match status" value="1"/>
</dbReference>
<proteinExistence type="predicted"/>
<dbReference type="InterPro" id="IPR036388">
    <property type="entry name" value="WH-like_DNA-bd_sf"/>
</dbReference>
<dbReference type="InterPro" id="IPR036390">
    <property type="entry name" value="WH_DNA-bd_sf"/>
</dbReference>
<name>A0ABP6Z681_9ACTN</name>
<reference evidence="3" key="1">
    <citation type="journal article" date="2019" name="Int. J. Syst. Evol. Microbiol.">
        <title>The Global Catalogue of Microorganisms (GCM) 10K type strain sequencing project: providing services to taxonomists for standard genome sequencing and annotation.</title>
        <authorList>
            <consortium name="The Broad Institute Genomics Platform"/>
            <consortium name="The Broad Institute Genome Sequencing Center for Infectious Disease"/>
            <person name="Wu L."/>
            <person name="Ma J."/>
        </authorList>
    </citation>
    <scope>NUCLEOTIDE SEQUENCE [LARGE SCALE GENOMIC DNA]</scope>
    <source>
        <strain evidence="3">JCM 16902</strain>
    </source>
</reference>
<keyword evidence="3" id="KW-1185">Reference proteome</keyword>
<organism evidence="2 3">
    <name type="scientific">Kineosporia mesophila</name>
    <dbReference type="NCBI Taxonomy" id="566012"/>
    <lineage>
        <taxon>Bacteria</taxon>
        <taxon>Bacillati</taxon>
        <taxon>Actinomycetota</taxon>
        <taxon>Actinomycetes</taxon>
        <taxon>Kineosporiales</taxon>
        <taxon>Kineosporiaceae</taxon>
        <taxon>Kineosporia</taxon>
    </lineage>
</organism>
<sequence length="160" mass="17329">MAMSSRSGADLALLLLGSYRNLVDEVVRELATRGYPDARPSHEYAIRAIRAGADSASDLARRLAITKQAAAKTIAALVERGYVTTETDPADIRRKNIRITDHGIGLITEGTAIFDEVRARWEGRLGAAELVELETQLAQFVGDSPINLDAPGWAAGQELR</sequence>
<dbReference type="PROSITE" id="PS50995">
    <property type="entry name" value="HTH_MARR_2"/>
    <property type="match status" value="1"/>
</dbReference>
<dbReference type="SUPFAM" id="SSF46785">
    <property type="entry name" value="Winged helix' DNA-binding domain"/>
    <property type="match status" value="1"/>
</dbReference>
<accession>A0ABP6Z681</accession>